<dbReference type="RefSeq" id="WP_281905435.1">
    <property type="nucleotide sequence ID" value="NZ_BSDI01000082.1"/>
</dbReference>
<reference evidence="3" key="1">
    <citation type="submission" date="2022-12" db="EMBL/GenBank/DDBJ databases">
        <title>New Phytohabitans aurantiacus sp. RD004123 nov., an actinomycete isolated from soil.</title>
        <authorList>
            <person name="Triningsih D.W."/>
            <person name="Harunari E."/>
            <person name="Igarashi Y."/>
        </authorList>
    </citation>
    <scope>NUCLEOTIDE SEQUENCE</scope>
    <source>
        <strain evidence="3">RD004123</strain>
    </source>
</reference>
<dbReference type="InterPro" id="IPR029058">
    <property type="entry name" value="AB_hydrolase_fold"/>
</dbReference>
<keyword evidence="1" id="KW-1133">Transmembrane helix</keyword>
<dbReference type="Proteomes" id="UP001144280">
    <property type="component" value="Unassembled WGS sequence"/>
</dbReference>
<keyword evidence="1" id="KW-0472">Membrane</keyword>
<feature type="transmembrane region" description="Helical" evidence="1">
    <location>
        <begin position="624"/>
        <end position="642"/>
    </location>
</feature>
<feature type="transmembrane region" description="Helical" evidence="1">
    <location>
        <begin position="565"/>
        <end position="589"/>
    </location>
</feature>
<gene>
    <name evidence="3" type="ORF">Pa4123_86060</name>
</gene>
<organism evidence="3 4">
    <name type="scientific">Phytohabitans aurantiacus</name>
    <dbReference type="NCBI Taxonomy" id="3016789"/>
    <lineage>
        <taxon>Bacteria</taxon>
        <taxon>Bacillati</taxon>
        <taxon>Actinomycetota</taxon>
        <taxon>Actinomycetes</taxon>
        <taxon>Micromonosporales</taxon>
        <taxon>Micromonosporaceae</taxon>
    </lineage>
</organism>
<evidence type="ECO:0000313" key="4">
    <source>
        <dbReference type="Proteomes" id="UP001144280"/>
    </source>
</evidence>
<proteinExistence type="predicted"/>
<feature type="transmembrane region" description="Helical" evidence="1">
    <location>
        <begin position="501"/>
        <end position="524"/>
    </location>
</feature>
<name>A0ABQ5RAA0_9ACTN</name>
<protein>
    <recommendedName>
        <fullName evidence="2">AB hydrolase-1 domain-containing protein</fullName>
    </recommendedName>
</protein>
<comment type="caution">
    <text evidence="3">The sequence shown here is derived from an EMBL/GenBank/DDBJ whole genome shotgun (WGS) entry which is preliminary data.</text>
</comment>
<dbReference type="InterPro" id="IPR000073">
    <property type="entry name" value="AB_hydrolase_1"/>
</dbReference>
<feature type="transmembrane region" description="Helical" evidence="1">
    <location>
        <begin position="536"/>
        <end position="559"/>
    </location>
</feature>
<evidence type="ECO:0000256" key="1">
    <source>
        <dbReference type="SAM" id="Phobius"/>
    </source>
</evidence>
<accession>A0ABQ5RAA0</accession>
<dbReference type="EMBL" id="BSDI01000082">
    <property type="protein sequence ID" value="GLI03328.1"/>
    <property type="molecule type" value="Genomic_DNA"/>
</dbReference>
<dbReference type="Gene3D" id="3.40.50.1820">
    <property type="entry name" value="alpha/beta hydrolase"/>
    <property type="match status" value="1"/>
</dbReference>
<evidence type="ECO:0000313" key="3">
    <source>
        <dbReference type="EMBL" id="GLI03328.1"/>
    </source>
</evidence>
<evidence type="ECO:0000259" key="2">
    <source>
        <dbReference type="Pfam" id="PF00561"/>
    </source>
</evidence>
<sequence>MTTAKFAALGITGALVLTLGYLNLRSEETLAVPAGARAGALEMSPCTYDTEAGSAAADCGTLVVPENRRDRGSDLIALPVIRIRAAGGQPAEPIFRLNGGPGATNLEFPQASRLTGKHDVVLVGYRGVDGSRKLDCPEVTAALRRSADLAGDESLRRTTEAFAGCAKRLTSDGIDLTGYSIAQRVDDLEAARTALGYQRINLISTSAGTRTAMVYSWRHPASLHRSAMIAANPPGHFLWDPRITDQQFTQYAELCARDTTCASRTGDLAATIRDEAGDIPGRWGVLPIKESNVRIAGMFGMFHSTGAAAPLNAPTTVDAWLAAKEGDAAGMWAMSVLADLTIPTSFVWGEFASFGMIDAPAAQRYYAAGGDPGSTLGNAATDALWGGADGFHKVWPDSPDNAEYQTLRRSDVETLVISGTVDFTTPAELSTGELMPSLAKGRQVKLAGVGHSADFWGNQQDAGTRLLTGFFDSGEVDESGYRAQAVDFEVGFATMPRMARILAGAAVGGALLALLLLAWMAFRVRRRGGFGPRAGVWLRFLTPLPLGIGGWLLAVLLMWTVWPRLFVGDAVLAVPSIALAVGLGTWLAWTRPDRPRRLGLVAALAGAFLGAALGFGAATDLASLLTTIAGAAATANLALLALHRRAPHHHPIP</sequence>
<dbReference type="Pfam" id="PF00561">
    <property type="entry name" value="Abhydrolase_1"/>
    <property type="match status" value="1"/>
</dbReference>
<keyword evidence="4" id="KW-1185">Reference proteome</keyword>
<keyword evidence="1" id="KW-0812">Transmembrane</keyword>
<dbReference type="SUPFAM" id="SSF53474">
    <property type="entry name" value="alpha/beta-Hydrolases"/>
    <property type="match status" value="1"/>
</dbReference>
<feature type="domain" description="AB hydrolase-1" evidence="2">
    <location>
        <begin position="94"/>
        <end position="242"/>
    </location>
</feature>
<feature type="transmembrane region" description="Helical" evidence="1">
    <location>
        <begin position="598"/>
        <end position="618"/>
    </location>
</feature>